<dbReference type="GO" id="GO:0043041">
    <property type="term" value="P:amino acid activation for nonribosomal peptide biosynthetic process"/>
    <property type="evidence" value="ECO:0007669"/>
    <property type="project" value="TreeGrafter"/>
</dbReference>
<keyword evidence="9" id="KW-1185">Reference proteome</keyword>
<dbReference type="InterPro" id="IPR042099">
    <property type="entry name" value="ANL_N_sf"/>
</dbReference>
<feature type="region of interest" description="Disordered" evidence="6">
    <location>
        <begin position="2304"/>
        <end position="2328"/>
    </location>
</feature>
<evidence type="ECO:0000256" key="1">
    <source>
        <dbReference type="ARBA" id="ARBA00001957"/>
    </source>
</evidence>
<dbReference type="PROSITE" id="PS00455">
    <property type="entry name" value="AMP_BINDING"/>
    <property type="match status" value="1"/>
</dbReference>
<dbReference type="CDD" id="cd17643">
    <property type="entry name" value="A_NRPS_Cytc1-like"/>
    <property type="match status" value="1"/>
</dbReference>
<feature type="domain" description="Carrier" evidence="7">
    <location>
        <begin position="677"/>
        <end position="752"/>
    </location>
</feature>
<dbReference type="Proteomes" id="UP000225379">
    <property type="component" value="Unassembled WGS sequence"/>
</dbReference>
<accession>A0A2B8BK00</accession>
<dbReference type="InterPro" id="IPR045851">
    <property type="entry name" value="AMP-bd_C_sf"/>
</dbReference>
<dbReference type="Gene3D" id="3.40.50.12780">
    <property type="entry name" value="N-terminal domain of ligase-like"/>
    <property type="match status" value="2"/>
</dbReference>
<dbReference type="InterPro" id="IPR000873">
    <property type="entry name" value="AMP-dep_synth/lig_dom"/>
</dbReference>
<dbReference type="GO" id="GO:0005829">
    <property type="term" value="C:cytosol"/>
    <property type="evidence" value="ECO:0007669"/>
    <property type="project" value="TreeGrafter"/>
</dbReference>
<dbReference type="CDD" id="cd19531">
    <property type="entry name" value="LCL_NRPS-like"/>
    <property type="match status" value="1"/>
</dbReference>
<dbReference type="InterPro" id="IPR006162">
    <property type="entry name" value="Ppantetheine_attach_site"/>
</dbReference>
<dbReference type="Pfam" id="PF00550">
    <property type="entry name" value="PP-binding"/>
    <property type="match status" value="2"/>
</dbReference>
<name>A0A2B8BK00_9PROT</name>
<dbReference type="CDD" id="cd02440">
    <property type="entry name" value="AdoMet_MTases"/>
    <property type="match status" value="1"/>
</dbReference>
<dbReference type="FunFam" id="3.40.50.12780:FF:000012">
    <property type="entry name" value="Non-ribosomal peptide synthetase"/>
    <property type="match status" value="1"/>
</dbReference>
<organism evidence="8 9">
    <name type="scientific">Azospirillum palustre</name>
    <dbReference type="NCBI Taxonomy" id="2044885"/>
    <lineage>
        <taxon>Bacteria</taxon>
        <taxon>Pseudomonadati</taxon>
        <taxon>Pseudomonadota</taxon>
        <taxon>Alphaproteobacteria</taxon>
        <taxon>Rhodospirillales</taxon>
        <taxon>Azospirillaceae</taxon>
        <taxon>Azospirillum</taxon>
    </lineage>
</organism>
<dbReference type="Gene3D" id="1.10.1200.10">
    <property type="entry name" value="ACP-like"/>
    <property type="match status" value="1"/>
</dbReference>
<evidence type="ECO:0000256" key="5">
    <source>
        <dbReference type="ARBA" id="ARBA00022737"/>
    </source>
</evidence>
<dbReference type="GO" id="GO:0009403">
    <property type="term" value="P:toxin biosynthetic process"/>
    <property type="evidence" value="ECO:0007669"/>
    <property type="project" value="UniProtKB-ARBA"/>
</dbReference>
<dbReference type="InterPro" id="IPR020845">
    <property type="entry name" value="AMP-binding_CS"/>
</dbReference>
<dbReference type="FunFam" id="1.10.1200.10:FF:000005">
    <property type="entry name" value="Nonribosomal peptide synthetase 1"/>
    <property type="match status" value="1"/>
</dbReference>
<comment type="caution">
    <text evidence="8">The sequence shown here is derived from an EMBL/GenBank/DDBJ whole genome shotgun (WGS) entry which is preliminary data.</text>
</comment>
<dbReference type="Gene3D" id="3.30.559.10">
    <property type="entry name" value="Chloramphenicol acetyltransferase-like domain"/>
    <property type="match status" value="1"/>
</dbReference>
<dbReference type="InterPro" id="IPR029063">
    <property type="entry name" value="SAM-dependent_MTases_sf"/>
</dbReference>
<dbReference type="Gene3D" id="3.30.559.30">
    <property type="entry name" value="Nonribosomal peptide synthetase, condensation domain"/>
    <property type="match status" value="1"/>
</dbReference>
<dbReference type="InterPro" id="IPR010071">
    <property type="entry name" value="AA_adenyl_dom"/>
</dbReference>
<dbReference type="SUPFAM" id="SSF47336">
    <property type="entry name" value="ACP-like"/>
    <property type="match status" value="2"/>
</dbReference>
<keyword evidence="5" id="KW-0677">Repeat</keyword>
<dbReference type="Pfam" id="PF08242">
    <property type="entry name" value="Methyltransf_12"/>
    <property type="match status" value="1"/>
</dbReference>
<dbReference type="GO" id="GO:0008610">
    <property type="term" value="P:lipid biosynthetic process"/>
    <property type="evidence" value="ECO:0007669"/>
    <property type="project" value="InterPro"/>
</dbReference>
<dbReference type="EMBL" id="PDKW01000037">
    <property type="protein sequence ID" value="PGH59116.1"/>
    <property type="molecule type" value="Genomic_DNA"/>
</dbReference>
<dbReference type="InterPro" id="IPR020806">
    <property type="entry name" value="PKS_PP-bd"/>
</dbReference>
<dbReference type="NCBIfam" id="TIGR01733">
    <property type="entry name" value="AA-adenyl-dom"/>
    <property type="match status" value="1"/>
</dbReference>
<evidence type="ECO:0000256" key="3">
    <source>
        <dbReference type="ARBA" id="ARBA00022450"/>
    </source>
</evidence>
<keyword evidence="3" id="KW-0596">Phosphopantetheine</keyword>
<evidence type="ECO:0000256" key="6">
    <source>
        <dbReference type="SAM" id="MobiDB-lite"/>
    </source>
</evidence>
<evidence type="ECO:0000256" key="2">
    <source>
        <dbReference type="ARBA" id="ARBA00006432"/>
    </source>
</evidence>
<dbReference type="InterPro" id="IPR001242">
    <property type="entry name" value="Condensation_dom"/>
</dbReference>
<dbReference type="InterPro" id="IPR036736">
    <property type="entry name" value="ACP-like_sf"/>
</dbReference>
<dbReference type="InterPro" id="IPR009081">
    <property type="entry name" value="PP-bd_ACP"/>
</dbReference>
<reference evidence="9" key="1">
    <citation type="submission" date="2017-10" db="EMBL/GenBank/DDBJ databases">
        <authorList>
            <person name="Kravchenko I.K."/>
            <person name="Grouzdev D.S."/>
        </authorList>
    </citation>
    <scope>NUCLEOTIDE SEQUENCE [LARGE SCALE GENOMIC DNA]</scope>
    <source>
        <strain evidence="9">B2</strain>
    </source>
</reference>
<dbReference type="PANTHER" id="PTHR45527:SF14">
    <property type="entry name" value="PLIPASTATIN SYNTHASE SUBUNIT B"/>
    <property type="match status" value="1"/>
</dbReference>
<dbReference type="PROSITE" id="PS50075">
    <property type="entry name" value="CARRIER"/>
    <property type="match status" value="2"/>
</dbReference>
<dbReference type="Gene3D" id="3.40.50.1820">
    <property type="entry name" value="alpha/beta hydrolase"/>
    <property type="match status" value="1"/>
</dbReference>
<evidence type="ECO:0000256" key="4">
    <source>
        <dbReference type="ARBA" id="ARBA00022553"/>
    </source>
</evidence>
<dbReference type="Gene3D" id="3.30.300.30">
    <property type="match status" value="3"/>
</dbReference>
<dbReference type="FunFam" id="3.40.50.980:FF:000001">
    <property type="entry name" value="Non-ribosomal peptide synthetase"/>
    <property type="match status" value="1"/>
</dbReference>
<dbReference type="SUPFAM" id="SSF52777">
    <property type="entry name" value="CoA-dependent acyltransferases"/>
    <property type="match status" value="2"/>
</dbReference>
<dbReference type="InterPro" id="IPR023213">
    <property type="entry name" value="CAT-like_dom_sf"/>
</dbReference>
<dbReference type="PROSITE" id="PS00012">
    <property type="entry name" value="PHOSPHOPANTETHEINE"/>
    <property type="match status" value="2"/>
</dbReference>
<proteinExistence type="inferred from homology"/>
<evidence type="ECO:0000313" key="9">
    <source>
        <dbReference type="Proteomes" id="UP000225379"/>
    </source>
</evidence>
<dbReference type="SUPFAM" id="SSF53335">
    <property type="entry name" value="S-adenosyl-L-methionine-dependent methyltransferases"/>
    <property type="match status" value="1"/>
</dbReference>
<dbReference type="InterPro" id="IPR029058">
    <property type="entry name" value="AB_hydrolase_fold"/>
</dbReference>
<dbReference type="GO" id="GO:0031177">
    <property type="term" value="F:phosphopantetheine binding"/>
    <property type="evidence" value="ECO:0007669"/>
    <property type="project" value="InterPro"/>
</dbReference>
<comment type="similarity">
    <text evidence="2">Belongs to the ATP-dependent AMP-binding enzyme family.</text>
</comment>
<evidence type="ECO:0000259" key="7">
    <source>
        <dbReference type="PROSITE" id="PS50075"/>
    </source>
</evidence>
<dbReference type="Gene3D" id="3.40.50.150">
    <property type="entry name" value="Vaccinia Virus protein VP39"/>
    <property type="match status" value="1"/>
</dbReference>
<sequence>MPARPSAGRARSWLPWPNPIPPISGIAGRGGTGVPGPMFRPAGNHSHRPFRPMAWPGACPSACTGDPMDNRSDAAPLSTVSAVRKPAGAPVETSVETLVGTLVGRAAETPGGIALRFIAEGTDDPLSYADLDRRARAIAVRLRARAGLGDRAVLLLPSGPDYVAAFFGCLYAGVIAVPAYPPESVRPQHLARLQGILADAQPRFILTDSALYDTLLEACRAMTGGERMPELLAVDRVDGGLAGDWSMPPLSGDDIAFLQYTSGSTSAPKGVRVSHGNLIANERLIRGGFGIGPDDCIVSWLPLFHDMGLIGGLLQPIHAGIPCVLMSPRYFLERPRRWLEAIGRYGGTISGGPDFAFRLCCERIADTALEGLDLRSWRLAFSGSEPIRPDTLARFAERFAPVGFDRRSYFACYGLAEATLFVTGGRRGQGIILAPFDGPELAANRALPPGEAASATVLAGCGHVQPDHPVRLVDPASGSEVGEGTVGEIWAGGPSIADGYWRNAEATARSFVERDGTFWLRTGDLGFLKDGELFVTGRLKDMLIVRGQNVYPQDLERSVEEEVEVVRKGRVAAFAVEQDGREGIGIAAEIGRTVLKLVTPEALCGAIAAAVADACQEAPVLVALLEPGALPKTSSGKLQRSACRSLLDAGELPAFLVQRRGDAVAATDTPVNLRAARSLTGRESEVATVWSEVLGTAVTDAGAHFFALGGNSVSVVQVVARLRERCGLAAEVADLFRHPTLSDFAARLSEAGPATIRARAPQRGGEERIAEPSAAQARMWFNWKLDPRDCGYTISGRIQLRGPLRRDAVQAAVDLLVGRHESLRTVFREEAGRPVQVVRPAGTLPVAVRLADLSGDAGRDCALRRLLEEEVRTPFDLVEGPLMRVQLIACADDDHHLQVSLHHAIADGWSMTVLLDEFGEAYAACCGGRAPELPALTVQYADVAQWQRDLLEAGEGARQLAYWAGRLGDRHPVLDLPADRPRSAGGSQRGAAVQCAIDDGLATALRGLARRMGVTLPTLLLASYTALLHRYSGQDDIRVGCTLANRRSVDSERLIGFFVNMAVLCADLSDDPAFDALLRRVGEAALDAQANQDLPFDRLVEELQPQRDLAHHPLFQAAYDHQWQRLDGLDRLPGLRVEAVEHLQLATQFDLILHTTERAGPGGSGPLGAFFTYSLDLFEPESVERMARHWLTLLRGIVADPALPVTRLPLMDEAETAALVAGWNDPARNLAHPPAPLPADAPGLHARIAAQARRHPDAPAVTCDGRTLSYGELDRRSDRLAWRLRSLGVGPDRLVGLAADRSFELIVGLLGILKAGGGYLPLDPSYPADRLLYMQADSGIGLVVTQTHLRDALPLADGVRAICVGEEPDAPEGPPPDLGRAGSLAYCIYTSGSTGQPKGVAITHANVLRLFESCPPDLRSDGGDVWALFHSYAFDFSVWEIFGALLHGGRLVVVPYYTSRSPADCFALLRDEGVTVLNQTPSAFRQLVPVALGSPRDALSLRLVVFGGEALEMESLRGWFEHFGDSRPRLVNMYGITETTVHVTHRLLTMADLPKSGQATDQPEAGAPVGMPLGDLRWYFLDRHLQPVPPGVAGEIHVGGAGLARAYLNRPALTAGRFVADPFGGSHGDPGGGDPGGRLYRSGDLARYWPDGRVEYLGRADQQIKLRGFRIEPGEIEAAVRRQPGVADAAVLLRGDAGDRRLVAYAVADEEALRVRPEEQRGDLVGQWNTVFDGTYSRAEAATGPSFTGWNDSYDDRAIPEPQMREWLDATVARILALKPERLLEIGCGVGLLTQAVAPRCAVYHGTDFSAQAIADLGAWAAGKPELAHIRLSRREATDFGGMGEGGMGEGGVEEGGYDTVVINSVAQYFPDGDYLLRVLEGAVRALRPGGRIFLGDLRPLHLQPLFHASVALRRAEAQASPAQLRARVARAMAEDGELLFAPGFFQALHGRIPEIGRIDLDLRCGRADNELTRYRFDAVLHVGAEDLRPAGGWREAGEDLARLDRLLAEERPAGLRIAGIANRRLARDLAAWTAMSGASSPAAGALRERIDRLDPVGADPDAYRALAEAHGYRARVGWNVGPGGAGDAEGRFDVEIFDPARLERHPIGPEPVDPDGWRTRCSDPLLARQRRQFAPHLLSALRGSLPAHMVPSQMLRVDRLPLTVNGKLDRDRLADHDQPMQVTAAAHVPPESPVEQALAAIWAEVLGVTRVGLDDDFFELGGHSLLATQVASRIAADLGVTLDIRTLFEATGLRSLARRVEERRAATEPAAASAIEDELAAALKAIEGLSEAELNALADTAQTGGAQTGGAQTGGARTDSANTGIAR</sequence>
<dbReference type="SMART" id="SM00823">
    <property type="entry name" value="PKS_PP"/>
    <property type="match status" value="2"/>
</dbReference>
<feature type="domain" description="Carrier" evidence="7">
    <location>
        <begin position="2190"/>
        <end position="2265"/>
    </location>
</feature>
<dbReference type="GO" id="GO:0071766">
    <property type="term" value="P:Actinobacterium-type cell wall biogenesis"/>
    <property type="evidence" value="ECO:0007669"/>
    <property type="project" value="UniProtKB-ARBA"/>
</dbReference>
<dbReference type="GO" id="GO:0003824">
    <property type="term" value="F:catalytic activity"/>
    <property type="evidence" value="ECO:0007669"/>
    <property type="project" value="InterPro"/>
</dbReference>
<dbReference type="PANTHER" id="PTHR45527">
    <property type="entry name" value="NONRIBOSOMAL PEPTIDE SYNTHETASE"/>
    <property type="match status" value="1"/>
</dbReference>
<dbReference type="OrthoDB" id="9803968at2"/>
<dbReference type="FunFam" id="3.40.50.12780:FF:000013">
    <property type="entry name" value="Long-chain-fatty-acid--AMP ligase FadD32"/>
    <property type="match status" value="1"/>
</dbReference>
<comment type="cofactor">
    <cofactor evidence="1">
        <name>pantetheine 4'-phosphate</name>
        <dbReference type="ChEBI" id="CHEBI:47942"/>
    </cofactor>
</comment>
<dbReference type="InterPro" id="IPR013217">
    <property type="entry name" value="Methyltransf_12"/>
</dbReference>
<dbReference type="CDD" id="cd05931">
    <property type="entry name" value="FAAL"/>
    <property type="match status" value="1"/>
</dbReference>
<dbReference type="InterPro" id="IPR040097">
    <property type="entry name" value="FAAL/FAAC"/>
</dbReference>
<keyword evidence="4" id="KW-0597">Phosphoprotein</keyword>
<evidence type="ECO:0000313" key="8">
    <source>
        <dbReference type="EMBL" id="PGH59116.1"/>
    </source>
</evidence>
<protein>
    <recommendedName>
        <fullName evidence="7">Carrier domain-containing protein</fullName>
    </recommendedName>
</protein>
<dbReference type="Pfam" id="PF00668">
    <property type="entry name" value="Condensation"/>
    <property type="match status" value="1"/>
</dbReference>
<dbReference type="Pfam" id="PF00501">
    <property type="entry name" value="AMP-binding"/>
    <property type="match status" value="2"/>
</dbReference>
<gene>
    <name evidence="8" type="ORF">CRT60_03835</name>
</gene>
<dbReference type="SUPFAM" id="SSF56801">
    <property type="entry name" value="Acetyl-CoA synthetase-like"/>
    <property type="match status" value="2"/>
</dbReference>